<dbReference type="SUPFAM" id="SSF52540">
    <property type="entry name" value="P-loop containing nucleoside triphosphate hydrolases"/>
    <property type="match status" value="1"/>
</dbReference>
<dbReference type="GO" id="GO:0006298">
    <property type="term" value="P:mismatch repair"/>
    <property type="evidence" value="ECO:0007669"/>
    <property type="project" value="InterPro"/>
</dbReference>
<evidence type="ECO:0000256" key="1">
    <source>
        <dbReference type="ARBA" id="ARBA00006271"/>
    </source>
</evidence>
<evidence type="ECO:0000313" key="10">
    <source>
        <dbReference type="EMBL" id="KAI0308058.1"/>
    </source>
</evidence>
<dbReference type="InterPro" id="IPR000432">
    <property type="entry name" value="DNA_mismatch_repair_MutS_C"/>
</dbReference>
<dbReference type="Pfam" id="PF01624">
    <property type="entry name" value="MutS_I"/>
    <property type="match status" value="1"/>
</dbReference>
<evidence type="ECO:0000259" key="9">
    <source>
        <dbReference type="PROSITE" id="PS00486"/>
    </source>
</evidence>
<dbReference type="InterPro" id="IPR045076">
    <property type="entry name" value="MutS"/>
</dbReference>
<dbReference type="GO" id="GO:0043504">
    <property type="term" value="P:mitochondrial DNA repair"/>
    <property type="evidence" value="ECO:0007669"/>
    <property type="project" value="TreeGrafter"/>
</dbReference>
<dbReference type="InterPro" id="IPR007695">
    <property type="entry name" value="DNA_mismatch_repair_MutS-lik_N"/>
</dbReference>
<dbReference type="InterPro" id="IPR007696">
    <property type="entry name" value="DNA_mismatch_repair_MutS_core"/>
</dbReference>
<comment type="similarity">
    <text evidence="1">Belongs to the DNA mismatch repair MutS family.</text>
</comment>
<dbReference type="Pfam" id="PF05192">
    <property type="entry name" value="MutS_III"/>
    <property type="match status" value="1"/>
</dbReference>
<dbReference type="SMART" id="SM00534">
    <property type="entry name" value="MUTSac"/>
    <property type="match status" value="1"/>
</dbReference>
<dbReference type="Gene3D" id="1.10.1420.10">
    <property type="match status" value="2"/>
</dbReference>
<keyword evidence="3" id="KW-0227">DNA damage</keyword>
<dbReference type="GO" id="GO:0030983">
    <property type="term" value="F:mismatched DNA binding"/>
    <property type="evidence" value="ECO:0007669"/>
    <property type="project" value="InterPro"/>
</dbReference>
<feature type="coiled-coil region" evidence="7">
    <location>
        <begin position="485"/>
        <end position="512"/>
    </location>
</feature>
<accession>A0AAD4MDA0</accession>
<dbReference type="InterPro" id="IPR027417">
    <property type="entry name" value="P-loop_NTPase"/>
</dbReference>
<dbReference type="AlphaFoldDB" id="A0AAD4MDA0"/>
<dbReference type="GO" id="GO:0005634">
    <property type="term" value="C:nucleus"/>
    <property type="evidence" value="ECO:0007669"/>
    <property type="project" value="TreeGrafter"/>
</dbReference>
<dbReference type="InterPro" id="IPR017261">
    <property type="entry name" value="DNA_mismatch_repair_MutS/MSH"/>
</dbReference>
<sequence length="896" mass="99460">MHFIDDLSAYQPRNQLATEILENLSKFPHCILLTRVGQFYESYFDQAAEVASLLNIKLTSRKWDSQVVLMCGFPVIHLQRHLKNLVQQNNRFVALCEEFMLPAPPGTKSTFNRRVVRIVTPGTLIDEPFLNHYENNYLLAISSDSSLSTGHGDLGLAWIDVSTGEFFTKCTTVGNLYDDVVRIRPREVVLPKSLESVDACPVPATVRGECPVISYFDMVVPERLRSPNVSVNIGNPTTSPFSSQECSAVNLLTSYLQLNLLEYMPTLSVPSKEVDEARMEIDAHTLKSLEIREGVQEGGATGTLLSCVKRTVTSGGTRLLSRWLCSPSTSLSEINARHSLVAFFHTRPHLQRDLRDGLRGIDDVTRTVQKFLLGRGTASDVTAIGTAIATWSFVKNRILLERKMQLREGDSLLECEWASIDALISRMEDLPELARRIQTSMDGPLAQSSSETPEEGAITSQELSAEGKWQHGSRWSINPAFSKELSTLHAQFQQLLKRREDLENDLQNHYNAPSLTLRSSPLQGLHIHIARSKRDAANAKASPAFTIISENSSTCYFFHQGWAQLGSELLETSQRIASSERAAFEVLRSEVTIYYEPQLRRNARVVDELDVVLGFANLASEMHFTRPSMTDNHSFHIVNGRHPTVELGLLSSGRGFTPNTVSLSQDCQLHIITGPNMAGKSTLLRQTALIAILAQSGSFVPADRAEIGIVDRLFSRVGAKDDLFRDRSTFMVEMLETADILRKATPKSLVIMDEVGRGTSVRDGLAIAFAVAHHLYFKNNCRALFATHFHELTDILGCTTDYRGAGAFRKIGFFCTDVQETELGSFAYSHRLRPGVNRESHGLKVAQLAGMPPSAIAVANKTMLHLKSNICIPSSGDGALNSLRKSLMSDDDYSKE</sequence>
<dbReference type="PANTHER" id="PTHR11361:SF34">
    <property type="entry name" value="DNA MISMATCH REPAIR PROTEIN MSH1, MITOCHONDRIAL"/>
    <property type="match status" value="1"/>
</dbReference>
<dbReference type="SUPFAM" id="SSF48334">
    <property type="entry name" value="DNA repair protein MutS, domain III"/>
    <property type="match status" value="1"/>
</dbReference>
<dbReference type="Gene3D" id="3.40.50.300">
    <property type="entry name" value="P-loop containing nucleotide triphosphate hydrolases"/>
    <property type="match status" value="1"/>
</dbReference>
<dbReference type="GO" id="GO:0005739">
    <property type="term" value="C:mitochondrion"/>
    <property type="evidence" value="ECO:0007669"/>
    <property type="project" value="TreeGrafter"/>
</dbReference>
<dbReference type="Pfam" id="PF00488">
    <property type="entry name" value="MutS_V"/>
    <property type="match status" value="1"/>
</dbReference>
<evidence type="ECO:0000256" key="6">
    <source>
        <dbReference type="ARBA" id="ARBA00023204"/>
    </source>
</evidence>
<evidence type="ECO:0000256" key="8">
    <source>
        <dbReference type="SAM" id="MobiDB-lite"/>
    </source>
</evidence>
<evidence type="ECO:0000256" key="3">
    <source>
        <dbReference type="ARBA" id="ARBA00022763"/>
    </source>
</evidence>
<keyword evidence="5" id="KW-0238">DNA-binding</keyword>
<dbReference type="Gene3D" id="3.40.1170.10">
    <property type="entry name" value="DNA repair protein MutS, domain I"/>
    <property type="match status" value="1"/>
</dbReference>
<dbReference type="PIRSF" id="PIRSF037677">
    <property type="entry name" value="DNA_mis_repair_Msh6"/>
    <property type="match status" value="1"/>
</dbReference>
<evidence type="ECO:0000256" key="5">
    <source>
        <dbReference type="ARBA" id="ARBA00023125"/>
    </source>
</evidence>
<protein>
    <submittedName>
        <fullName evidence="10">Muts domain V-domain-containing protein</fullName>
    </submittedName>
</protein>
<dbReference type="InterPro" id="IPR036187">
    <property type="entry name" value="DNA_mismatch_repair_MutS_sf"/>
</dbReference>
<dbReference type="GO" id="GO:0140664">
    <property type="term" value="F:ATP-dependent DNA damage sensor activity"/>
    <property type="evidence" value="ECO:0007669"/>
    <property type="project" value="InterPro"/>
</dbReference>
<dbReference type="InterPro" id="IPR007860">
    <property type="entry name" value="DNA_mmatch_repair_MutS_con_dom"/>
</dbReference>
<organism evidence="10 11">
    <name type="scientific">Multifurca ochricompacta</name>
    <dbReference type="NCBI Taxonomy" id="376703"/>
    <lineage>
        <taxon>Eukaryota</taxon>
        <taxon>Fungi</taxon>
        <taxon>Dikarya</taxon>
        <taxon>Basidiomycota</taxon>
        <taxon>Agaricomycotina</taxon>
        <taxon>Agaricomycetes</taxon>
        <taxon>Russulales</taxon>
        <taxon>Russulaceae</taxon>
        <taxon>Multifurca</taxon>
    </lineage>
</organism>
<keyword evidence="6" id="KW-0234">DNA repair</keyword>
<keyword evidence="7" id="KW-0175">Coiled coil</keyword>
<dbReference type="FunFam" id="3.40.50.300:FF:001238">
    <property type="entry name" value="DNA mismatch repair protein"/>
    <property type="match status" value="1"/>
</dbReference>
<evidence type="ECO:0000256" key="7">
    <source>
        <dbReference type="SAM" id="Coils"/>
    </source>
</evidence>
<dbReference type="SMART" id="SM00533">
    <property type="entry name" value="MUTSd"/>
    <property type="match status" value="1"/>
</dbReference>
<evidence type="ECO:0000256" key="4">
    <source>
        <dbReference type="ARBA" id="ARBA00022840"/>
    </source>
</evidence>
<dbReference type="PANTHER" id="PTHR11361">
    <property type="entry name" value="DNA MISMATCH REPAIR PROTEIN MUTS FAMILY MEMBER"/>
    <property type="match status" value="1"/>
</dbReference>
<gene>
    <name evidence="10" type="ORF">B0F90DRAFT_1621578</name>
</gene>
<dbReference type="Gene3D" id="3.30.420.110">
    <property type="entry name" value="MutS, connector domain"/>
    <property type="match status" value="1"/>
</dbReference>
<dbReference type="Pfam" id="PF05188">
    <property type="entry name" value="MutS_II"/>
    <property type="match status" value="1"/>
</dbReference>
<dbReference type="InterPro" id="IPR016151">
    <property type="entry name" value="DNA_mismatch_repair_MutS_N"/>
</dbReference>
<dbReference type="PROSITE" id="PS00486">
    <property type="entry name" value="DNA_MISMATCH_REPAIR_2"/>
    <property type="match status" value="1"/>
</dbReference>
<feature type="region of interest" description="Disordered" evidence="8">
    <location>
        <begin position="441"/>
        <end position="463"/>
    </location>
</feature>
<dbReference type="EMBL" id="WTXG01000001">
    <property type="protein sequence ID" value="KAI0308058.1"/>
    <property type="molecule type" value="Genomic_DNA"/>
</dbReference>
<dbReference type="GO" id="GO:0005524">
    <property type="term" value="F:ATP binding"/>
    <property type="evidence" value="ECO:0007669"/>
    <property type="project" value="UniProtKB-KW"/>
</dbReference>
<reference evidence="10" key="1">
    <citation type="journal article" date="2022" name="New Phytol.">
        <title>Evolutionary transition to the ectomycorrhizal habit in the genomes of a hyperdiverse lineage of mushroom-forming fungi.</title>
        <authorList>
            <person name="Looney B."/>
            <person name="Miyauchi S."/>
            <person name="Morin E."/>
            <person name="Drula E."/>
            <person name="Courty P.E."/>
            <person name="Kohler A."/>
            <person name="Kuo A."/>
            <person name="LaButti K."/>
            <person name="Pangilinan J."/>
            <person name="Lipzen A."/>
            <person name="Riley R."/>
            <person name="Andreopoulos W."/>
            <person name="He G."/>
            <person name="Johnson J."/>
            <person name="Nolan M."/>
            <person name="Tritt A."/>
            <person name="Barry K.W."/>
            <person name="Grigoriev I.V."/>
            <person name="Nagy L.G."/>
            <person name="Hibbett D."/>
            <person name="Henrissat B."/>
            <person name="Matheny P.B."/>
            <person name="Labbe J."/>
            <person name="Martin F.M."/>
        </authorList>
    </citation>
    <scope>NUCLEOTIDE SEQUENCE</scope>
    <source>
        <strain evidence="10">BPL690</strain>
    </source>
</reference>
<dbReference type="InterPro" id="IPR036678">
    <property type="entry name" value="MutS_con_dom_sf"/>
</dbReference>
<keyword evidence="4" id="KW-0067">ATP-binding</keyword>
<dbReference type="NCBIfam" id="NF003810">
    <property type="entry name" value="PRK05399.1"/>
    <property type="match status" value="1"/>
</dbReference>
<dbReference type="SUPFAM" id="SSF53150">
    <property type="entry name" value="DNA repair protein MutS, domain II"/>
    <property type="match status" value="1"/>
</dbReference>
<proteinExistence type="inferred from homology"/>
<evidence type="ECO:0000313" key="11">
    <source>
        <dbReference type="Proteomes" id="UP001203297"/>
    </source>
</evidence>
<keyword evidence="11" id="KW-1185">Reference proteome</keyword>
<keyword evidence="2" id="KW-0547">Nucleotide-binding</keyword>
<name>A0AAD4MDA0_9AGAM</name>
<comment type="caution">
    <text evidence="10">The sequence shown here is derived from an EMBL/GenBank/DDBJ whole genome shotgun (WGS) entry which is preliminary data.</text>
</comment>
<evidence type="ECO:0000256" key="2">
    <source>
        <dbReference type="ARBA" id="ARBA00022741"/>
    </source>
</evidence>
<feature type="domain" description="DNA mismatch repair proteins mutS family" evidence="9">
    <location>
        <begin position="748"/>
        <end position="764"/>
    </location>
</feature>
<dbReference type="Proteomes" id="UP001203297">
    <property type="component" value="Unassembled WGS sequence"/>
</dbReference>
<dbReference type="SUPFAM" id="SSF55271">
    <property type="entry name" value="DNA repair protein MutS, domain I"/>
    <property type="match status" value="1"/>
</dbReference>
<feature type="compositionally biased region" description="Polar residues" evidence="8">
    <location>
        <begin position="441"/>
        <end position="451"/>
    </location>
</feature>